<feature type="transmembrane region" description="Helical" evidence="10">
    <location>
        <begin position="143"/>
        <end position="169"/>
    </location>
</feature>
<keyword evidence="13" id="KW-1185">Reference proteome</keyword>
<reference evidence="12 13" key="1">
    <citation type="journal article" date="2023" name="Elife">
        <title>Identification of key yeast species and microbe-microbe interactions impacting larval growth of Drosophila in the wild.</title>
        <authorList>
            <person name="Mure A."/>
            <person name="Sugiura Y."/>
            <person name="Maeda R."/>
            <person name="Honda K."/>
            <person name="Sakurai N."/>
            <person name="Takahashi Y."/>
            <person name="Watada M."/>
            <person name="Katoh T."/>
            <person name="Gotoh A."/>
            <person name="Gotoh Y."/>
            <person name="Taniguchi I."/>
            <person name="Nakamura K."/>
            <person name="Hayashi T."/>
            <person name="Katayama T."/>
            <person name="Uemura T."/>
            <person name="Hattori Y."/>
        </authorList>
    </citation>
    <scope>NUCLEOTIDE SEQUENCE [LARGE SCALE GENOMIC DNA]</scope>
    <source>
        <strain evidence="12 13">PK-24</strain>
    </source>
</reference>
<dbReference type="GO" id="GO:0005524">
    <property type="term" value="F:ATP binding"/>
    <property type="evidence" value="ECO:0007669"/>
    <property type="project" value="UniProtKB-KW"/>
</dbReference>
<protein>
    <recommendedName>
        <fullName evidence="11">Cation-transporting P-type ATPase N-terminal domain-containing protein</fullName>
    </recommendedName>
</protein>
<feature type="transmembrane region" description="Helical" evidence="10">
    <location>
        <begin position="928"/>
        <end position="954"/>
    </location>
</feature>
<dbReference type="AlphaFoldDB" id="A0AAV5RDT9"/>
<dbReference type="Proteomes" id="UP001378960">
    <property type="component" value="Unassembled WGS sequence"/>
</dbReference>
<dbReference type="InterPro" id="IPR023298">
    <property type="entry name" value="ATPase_P-typ_TM_dom_sf"/>
</dbReference>
<dbReference type="GO" id="GO:0006883">
    <property type="term" value="P:intracellular sodium ion homeostasis"/>
    <property type="evidence" value="ECO:0007669"/>
    <property type="project" value="TreeGrafter"/>
</dbReference>
<dbReference type="GO" id="GO:1990573">
    <property type="term" value="P:potassium ion import across plasma membrane"/>
    <property type="evidence" value="ECO:0007669"/>
    <property type="project" value="TreeGrafter"/>
</dbReference>
<evidence type="ECO:0000256" key="2">
    <source>
        <dbReference type="ARBA" id="ARBA00022475"/>
    </source>
</evidence>
<evidence type="ECO:0000259" key="11">
    <source>
        <dbReference type="SMART" id="SM00831"/>
    </source>
</evidence>
<keyword evidence="6" id="KW-1278">Translocase</keyword>
<dbReference type="Gene3D" id="3.40.50.1000">
    <property type="entry name" value="HAD superfamily/HAD-like"/>
    <property type="match status" value="1"/>
</dbReference>
<dbReference type="SFLD" id="SFLDF00027">
    <property type="entry name" value="p-type_atpase"/>
    <property type="match status" value="1"/>
</dbReference>
<evidence type="ECO:0000256" key="4">
    <source>
        <dbReference type="ARBA" id="ARBA00022741"/>
    </source>
</evidence>
<dbReference type="Gene3D" id="2.70.150.10">
    <property type="entry name" value="Calcium-transporting ATPase, cytoplasmic transduction domain A"/>
    <property type="match status" value="1"/>
</dbReference>
<dbReference type="SMART" id="SM00831">
    <property type="entry name" value="Cation_ATPase_N"/>
    <property type="match status" value="1"/>
</dbReference>
<dbReference type="NCBIfam" id="TIGR01494">
    <property type="entry name" value="ATPase_P-type"/>
    <property type="match status" value="2"/>
</dbReference>
<keyword evidence="5" id="KW-0067">ATP-binding</keyword>
<dbReference type="Pfam" id="PF00690">
    <property type="entry name" value="Cation_ATPase_N"/>
    <property type="match status" value="1"/>
</dbReference>
<dbReference type="EMBL" id="BTGB01000009">
    <property type="protein sequence ID" value="GMM48776.1"/>
    <property type="molecule type" value="Genomic_DNA"/>
</dbReference>
<evidence type="ECO:0000256" key="9">
    <source>
        <dbReference type="SAM" id="MobiDB-lite"/>
    </source>
</evidence>
<evidence type="ECO:0000313" key="12">
    <source>
        <dbReference type="EMBL" id="GMM48776.1"/>
    </source>
</evidence>
<dbReference type="InterPro" id="IPR059000">
    <property type="entry name" value="ATPase_P-type_domA"/>
</dbReference>
<organism evidence="12 13">
    <name type="scientific">Pichia kluyveri</name>
    <name type="common">Yeast</name>
    <dbReference type="NCBI Taxonomy" id="36015"/>
    <lineage>
        <taxon>Eukaryota</taxon>
        <taxon>Fungi</taxon>
        <taxon>Dikarya</taxon>
        <taxon>Ascomycota</taxon>
        <taxon>Saccharomycotina</taxon>
        <taxon>Pichiomycetes</taxon>
        <taxon>Pichiales</taxon>
        <taxon>Pichiaceae</taxon>
        <taxon>Pichia</taxon>
    </lineage>
</organism>
<feature type="domain" description="Cation-transporting P-type ATPase N-terminal" evidence="11">
    <location>
        <begin position="94"/>
        <end position="167"/>
    </location>
</feature>
<dbReference type="Pfam" id="PF00122">
    <property type="entry name" value="E1-E2_ATPase"/>
    <property type="match status" value="1"/>
</dbReference>
<dbReference type="GO" id="GO:0016887">
    <property type="term" value="F:ATP hydrolysis activity"/>
    <property type="evidence" value="ECO:0007669"/>
    <property type="project" value="InterPro"/>
</dbReference>
<dbReference type="InterPro" id="IPR036412">
    <property type="entry name" value="HAD-like_sf"/>
</dbReference>
<evidence type="ECO:0000256" key="5">
    <source>
        <dbReference type="ARBA" id="ARBA00022840"/>
    </source>
</evidence>
<keyword evidence="3 10" id="KW-0812">Transmembrane</keyword>
<proteinExistence type="predicted"/>
<evidence type="ECO:0000256" key="10">
    <source>
        <dbReference type="SAM" id="Phobius"/>
    </source>
</evidence>
<dbReference type="Gene3D" id="3.40.1110.10">
    <property type="entry name" value="Calcium-transporting ATPase, cytoplasmic domain N"/>
    <property type="match status" value="1"/>
</dbReference>
<dbReference type="InterPro" id="IPR044492">
    <property type="entry name" value="P_typ_ATPase_HD_dom"/>
</dbReference>
<dbReference type="Pfam" id="PF00689">
    <property type="entry name" value="Cation_ATPase_C"/>
    <property type="match status" value="1"/>
</dbReference>
<dbReference type="InterPro" id="IPR023214">
    <property type="entry name" value="HAD_sf"/>
</dbReference>
<evidence type="ECO:0000256" key="7">
    <source>
        <dbReference type="ARBA" id="ARBA00022989"/>
    </source>
</evidence>
<keyword evidence="2" id="KW-1003">Cell membrane</keyword>
<dbReference type="PANTHER" id="PTHR43294">
    <property type="entry name" value="SODIUM/POTASSIUM-TRANSPORTING ATPASE SUBUNIT ALPHA"/>
    <property type="match status" value="1"/>
</dbReference>
<evidence type="ECO:0000256" key="8">
    <source>
        <dbReference type="ARBA" id="ARBA00023136"/>
    </source>
</evidence>
<dbReference type="InterPro" id="IPR018303">
    <property type="entry name" value="ATPase_P-typ_P_site"/>
</dbReference>
<dbReference type="Pfam" id="PF13246">
    <property type="entry name" value="Cation_ATPase"/>
    <property type="match status" value="1"/>
</dbReference>
<feature type="region of interest" description="Disordered" evidence="9">
    <location>
        <begin position="1"/>
        <end position="21"/>
    </location>
</feature>
<dbReference type="InterPro" id="IPR006068">
    <property type="entry name" value="ATPase_P-typ_cation-transptr_C"/>
</dbReference>
<feature type="transmembrane region" description="Helical" evidence="10">
    <location>
        <begin position="1055"/>
        <end position="1074"/>
    </location>
</feature>
<name>A0AAV5RDT9_PICKL</name>
<evidence type="ECO:0000256" key="6">
    <source>
        <dbReference type="ARBA" id="ARBA00022967"/>
    </source>
</evidence>
<feature type="transmembrane region" description="Helical" evidence="10">
    <location>
        <begin position="340"/>
        <end position="365"/>
    </location>
</feature>
<dbReference type="PRINTS" id="PR00121">
    <property type="entry name" value="NAKATPASE"/>
</dbReference>
<feature type="transmembrane region" description="Helical" evidence="10">
    <location>
        <begin position="1023"/>
        <end position="1043"/>
    </location>
</feature>
<feature type="transmembrane region" description="Helical" evidence="10">
    <location>
        <begin position="175"/>
        <end position="198"/>
    </location>
</feature>
<comment type="subcellular location">
    <subcellularLocation>
        <location evidence="1">Cell membrane</location>
        <topology evidence="1">Multi-pass membrane protein</topology>
    </subcellularLocation>
</comment>
<dbReference type="SUPFAM" id="SSF56784">
    <property type="entry name" value="HAD-like"/>
    <property type="match status" value="1"/>
</dbReference>
<evidence type="ECO:0000313" key="13">
    <source>
        <dbReference type="Proteomes" id="UP001378960"/>
    </source>
</evidence>
<dbReference type="GO" id="GO:0005886">
    <property type="term" value="C:plasma membrane"/>
    <property type="evidence" value="ECO:0007669"/>
    <property type="project" value="UniProtKB-SubCell"/>
</dbReference>
<dbReference type="GO" id="GO:0036376">
    <property type="term" value="P:sodium ion export across plasma membrane"/>
    <property type="evidence" value="ECO:0007669"/>
    <property type="project" value="TreeGrafter"/>
</dbReference>
<feature type="transmembrane region" description="Helical" evidence="10">
    <location>
        <begin position="377"/>
        <end position="405"/>
    </location>
</feature>
<dbReference type="SFLD" id="SFLDG00002">
    <property type="entry name" value="C1.7:_P-type_atpase_like"/>
    <property type="match status" value="1"/>
</dbReference>
<sequence length="1092" mass="122135">MSFDNKDIDDSSPNSLPVGENSKEIQNSFIDYPHNQHINFKLPNIEHNVPTPTASKKVDPSVALPSLFKTASHEIDNYKKTNLSDPKVKFANVSYHCEDPNWIADKFNSNLHSGLNDVNYQINFKKFGENVQSPPPRNIFKKIFMYFFGGFGGLLLVAGILCCICWKPLGEPNPAVANLALGIILLLVFLLQALFNMIQDYSSSNVMKSINNLIPTDCSIIRDGQLKIVNAKDLVPGDIINLIAGNKLPADVRIIQCSSDLAIDRAILTGEAVPLLASSKNDSKDSNFLESNRIGLQGTFIVSGSGKGIVIATGDNTVFGSIAKLTSKPNSGLTPIQKDILRFVAIITIFILILVILVIILWAVWIRKSYPEWISVATLIIDVVSVAVAFIPEGLPIALTTCLMITANQMKKNKILCKSLSTVESLGSISVLCFDKTGTITKNNMTVTNISKGFSEINYDEIDINNNNNHSTMHLLTISSLCNDSMISDNGVLTGNATDKAIFNFSNKFANKSFFENNWKTIFEMAFNSTDKYMAKLLEPLNNGFKSIDVDNVNDDSGLLIVKGAPDILLNKCKYSIDNDKTVLINDEIRNKIESIKDEWSRQGKRVILLASQLINNCKFLENQGADTKDLIKNEINNNQLCLIGLIGIQDPPRKKIENVIDQLRGAGIKVAMITGDFELTGLEIAKQVHIVTKPIDKYNDLLNYVENEDNYSIDENDEIEYLKIGKGKNDKVPVINRALSLTGNEIDLLTEMEWKNVIRYAELVCTRTTPEHKLLIIKQFQKYGSIIGMTGDGINDSPSLKQADVGISLIDASDIAKEASDLILMNNDEDSEDALFNSIIEALKYGRLVFDNLRKTVGYLLPAGTFAELWPVLLNILAGFPQMLSSFNMIIICCITDCIGVIFLAYEPSEKNLLKKKPRCISGEKLVDWKLFLHSYLTIGTFFTFTSFLLAFINLQRHGFNFSDFNLSYGKYNELDGVNDIINMSSSIYFVNLVIMNFFNLMCMRTRYLSFFQLNLLKDNRFIYIAIPFNLGVTFLLNYVPAIQKALGNNQVPVEYYFISLGFGIIVFSYDEIRKMMVRRYPKGLFAKIAW</sequence>
<accession>A0AAV5RDT9</accession>
<comment type="caution">
    <text evidence="12">The sequence shown here is derived from an EMBL/GenBank/DDBJ whole genome shotgun (WGS) entry which is preliminary data.</text>
</comment>
<keyword evidence="7 10" id="KW-1133">Transmembrane helix</keyword>
<feature type="transmembrane region" description="Helical" evidence="10">
    <location>
        <begin position="858"/>
        <end position="881"/>
    </location>
</feature>
<dbReference type="GO" id="GO:0030007">
    <property type="term" value="P:intracellular potassium ion homeostasis"/>
    <property type="evidence" value="ECO:0007669"/>
    <property type="project" value="TreeGrafter"/>
</dbReference>
<dbReference type="InterPro" id="IPR001757">
    <property type="entry name" value="P_typ_ATPase"/>
</dbReference>
<dbReference type="PRINTS" id="PR00119">
    <property type="entry name" value="CATATPASE"/>
</dbReference>
<dbReference type="InterPro" id="IPR050510">
    <property type="entry name" value="Cation_transp_ATPase_P-type"/>
</dbReference>
<keyword evidence="8 10" id="KW-0472">Membrane</keyword>
<evidence type="ECO:0000256" key="1">
    <source>
        <dbReference type="ARBA" id="ARBA00004651"/>
    </source>
</evidence>
<dbReference type="InterPro" id="IPR004014">
    <property type="entry name" value="ATPase_P-typ_cation-transptr_N"/>
</dbReference>
<dbReference type="Gene3D" id="1.20.1110.10">
    <property type="entry name" value="Calcium-transporting ATPase, transmembrane domain"/>
    <property type="match status" value="1"/>
</dbReference>
<evidence type="ECO:0000256" key="3">
    <source>
        <dbReference type="ARBA" id="ARBA00022692"/>
    </source>
</evidence>
<gene>
    <name evidence="12" type="ORF">DAPK24_053740</name>
</gene>
<keyword evidence="4" id="KW-0547">Nucleotide-binding</keyword>
<dbReference type="SFLD" id="SFLDS00003">
    <property type="entry name" value="Haloacid_Dehalogenase"/>
    <property type="match status" value="1"/>
</dbReference>
<feature type="transmembrane region" description="Helical" evidence="10">
    <location>
        <begin position="887"/>
        <end position="907"/>
    </location>
</feature>
<dbReference type="InterPro" id="IPR008250">
    <property type="entry name" value="ATPase_P-typ_transduc_dom_A_sf"/>
</dbReference>
<dbReference type="GO" id="GO:0005391">
    <property type="term" value="F:P-type sodium:potassium-exchanging transporter activity"/>
    <property type="evidence" value="ECO:0007669"/>
    <property type="project" value="TreeGrafter"/>
</dbReference>
<dbReference type="GO" id="GO:1902600">
    <property type="term" value="P:proton transmembrane transport"/>
    <property type="evidence" value="ECO:0007669"/>
    <property type="project" value="TreeGrafter"/>
</dbReference>
<dbReference type="PROSITE" id="PS00154">
    <property type="entry name" value="ATPASE_E1_E2"/>
    <property type="match status" value="1"/>
</dbReference>
<dbReference type="InterPro" id="IPR023299">
    <property type="entry name" value="ATPase_P-typ_cyto_dom_N"/>
</dbReference>
<dbReference type="SUPFAM" id="SSF81660">
    <property type="entry name" value="Metal cation-transporting ATPase, ATP-binding domain N"/>
    <property type="match status" value="1"/>
</dbReference>
<dbReference type="SUPFAM" id="SSF81653">
    <property type="entry name" value="Calcium ATPase, transduction domain A"/>
    <property type="match status" value="1"/>
</dbReference>
<dbReference type="PANTHER" id="PTHR43294:SF21">
    <property type="entry name" value="CATION TRANSPORTING ATPASE"/>
    <property type="match status" value="1"/>
</dbReference>
<dbReference type="SUPFAM" id="SSF81665">
    <property type="entry name" value="Calcium ATPase, transmembrane domain M"/>
    <property type="match status" value="1"/>
</dbReference>
<feature type="transmembrane region" description="Helical" evidence="10">
    <location>
        <begin position="982"/>
        <end position="1002"/>
    </location>
</feature>